<reference evidence="2" key="1">
    <citation type="submission" date="2020-08" db="EMBL/GenBank/DDBJ databases">
        <title>Studying the diversity of plant-associated saprophytic bacteria and their role in host health and plant-pathogen interactions.</title>
        <authorList>
            <person name="Potnis N."/>
        </authorList>
    </citation>
    <scope>NUCLEOTIDE SEQUENCE</scope>
    <source>
        <strain evidence="2">F21</strain>
    </source>
</reference>
<protein>
    <submittedName>
        <fullName evidence="2">Membrane protein</fullName>
    </submittedName>
</protein>
<evidence type="ECO:0000313" key="2">
    <source>
        <dbReference type="EMBL" id="MBB5671389.1"/>
    </source>
</evidence>
<dbReference type="Proteomes" id="UP000528595">
    <property type="component" value="Unassembled WGS sequence"/>
</dbReference>
<feature type="transmembrane region" description="Helical" evidence="1">
    <location>
        <begin position="135"/>
        <end position="153"/>
    </location>
</feature>
<comment type="caution">
    <text evidence="2">The sequence shown here is derived from an EMBL/GenBank/DDBJ whole genome shotgun (WGS) entry which is preliminary data.</text>
</comment>
<keyword evidence="1" id="KW-1133">Transmembrane helix</keyword>
<gene>
    <name evidence="2" type="ORF">FHR65_002964</name>
</gene>
<sequence length="194" mass="20924">MLFWTDSLGQRGLNPGHDGFRVRAAHRAEKTQHHRAHHVAAGSIGARFTNAPNESAMNSTAMPARSWAIHPFHAAVLGGVWPLFLGALLSDYAYWSSHQIQWANFAAWLLIGAMVLTTIALLCAIVGFVRGSRNLIYVIALGAAWIVGFFDALHHARDAWAIMPAALVFSAIATAFALVATWSGLSSLRVGGAR</sequence>
<organism evidence="2">
    <name type="scientific">Xanthomonas arboricola</name>
    <dbReference type="NCBI Taxonomy" id="56448"/>
    <lineage>
        <taxon>Bacteria</taxon>
        <taxon>Pseudomonadati</taxon>
        <taxon>Pseudomonadota</taxon>
        <taxon>Gammaproteobacteria</taxon>
        <taxon>Lysobacterales</taxon>
        <taxon>Lysobacteraceae</taxon>
        <taxon>Xanthomonas</taxon>
    </lineage>
</organism>
<accession>A0AB73GZ40</accession>
<keyword evidence="1" id="KW-0472">Membrane</keyword>
<feature type="transmembrane region" description="Helical" evidence="1">
    <location>
        <begin position="106"/>
        <end position="129"/>
    </location>
</feature>
<dbReference type="EMBL" id="JACIIQ010000012">
    <property type="protein sequence ID" value="MBB5671389.1"/>
    <property type="molecule type" value="Genomic_DNA"/>
</dbReference>
<evidence type="ECO:0000256" key="1">
    <source>
        <dbReference type="SAM" id="Phobius"/>
    </source>
</evidence>
<dbReference type="AlphaFoldDB" id="A0AB73GZ40"/>
<feature type="transmembrane region" description="Helical" evidence="1">
    <location>
        <begin position="165"/>
        <end position="185"/>
    </location>
</feature>
<keyword evidence="1" id="KW-0812">Transmembrane</keyword>
<feature type="transmembrane region" description="Helical" evidence="1">
    <location>
        <begin position="72"/>
        <end position="94"/>
    </location>
</feature>
<name>A0AB73GZ40_9XANT</name>
<proteinExistence type="predicted"/>